<feature type="non-terminal residue" evidence="1">
    <location>
        <position position="1"/>
    </location>
</feature>
<evidence type="ECO:0000313" key="2">
    <source>
        <dbReference type="Proteomes" id="UP000243605"/>
    </source>
</evidence>
<name>A0A662Z6X0_9STAP</name>
<keyword evidence="2" id="KW-1185">Reference proteome</keyword>
<accession>A0A662Z6X0</accession>
<sequence>LAAHFEPLAVRQLSFFALAAHFGPPAMRQLVFFSLPHCESFKMFLSTRFRPREYRFTNQNGTQHTNSSSIVPLFTHITVPHLRKNTTQKKCSSGNGNHHLWNTLISIYLVVLCHRENCTLQFFKCFFIFCCQII</sequence>
<dbReference type="Proteomes" id="UP000243605">
    <property type="component" value="Unassembled WGS sequence"/>
</dbReference>
<dbReference type="AlphaFoldDB" id="A0A662Z6X0"/>
<dbReference type="EMBL" id="FOIT01000006">
    <property type="protein sequence ID" value="SEW15215.1"/>
    <property type="molecule type" value="Genomic_DNA"/>
</dbReference>
<protein>
    <submittedName>
        <fullName evidence="1">Uncharacterized protein</fullName>
    </submittedName>
</protein>
<organism evidence="1 2">
    <name type="scientific">Aliicoccus persicus</name>
    <dbReference type="NCBI Taxonomy" id="930138"/>
    <lineage>
        <taxon>Bacteria</taxon>
        <taxon>Bacillati</taxon>
        <taxon>Bacillota</taxon>
        <taxon>Bacilli</taxon>
        <taxon>Bacillales</taxon>
        <taxon>Staphylococcaceae</taxon>
        <taxon>Aliicoccus</taxon>
    </lineage>
</organism>
<proteinExistence type="predicted"/>
<reference evidence="1 2" key="1">
    <citation type="submission" date="2016-10" db="EMBL/GenBank/DDBJ databases">
        <authorList>
            <person name="Varghese N."/>
            <person name="Submissions S."/>
        </authorList>
    </citation>
    <scope>NUCLEOTIDE SEQUENCE [LARGE SCALE GENOMIC DNA]</scope>
    <source>
        <strain evidence="1 2">IBRC-M10081</strain>
    </source>
</reference>
<gene>
    <name evidence="1" type="ORF">SAMN05192557_1854</name>
</gene>
<evidence type="ECO:0000313" key="1">
    <source>
        <dbReference type="EMBL" id="SEW15215.1"/>
    </source>
</evidence>